<proteinExistence type="inferred from homology"/>
<keyword evidence="3 7" id="KW-0489">Methyltransferase</keyword>
<feature type="binding site" evidence="7 8">
    <location>
        <position position="54"/>
    </location>
    <ligand>
        <name>S-adenosyl-L-methionine</name>
        <dbReference type="ChEBI" id="CHEBI:59789"/>
    </ligand>
</feature>
<dbReference type="CDD" id="cd02440">
    <property type="entry name" value="AdoMet_MTases"/>
    <property type="match status" value="1"/>
</dbReference>
<sequence>MIDPRTRSGILDLVQNRGLGPYKPLGQHFLVNLAMIQRIVDLLPQGSRQAVEIGPGPGGLTLTLLEQDWRVVAIELDHRWVRFLSETWGKQFYGRLSVVEADALALNWAALPQQFGLAAPLTFIGNLPYYITGPLLAKFAGESVPWHTAVVMVQKEVADRLTTPPGSRQSNALGVILRYNATIEREFTIAPSHFYPVPEVDSAVIKLTHGTQLPVGFPEFHWVVHSGFTHRRKMLRQALAIGENSPYPAEQWESLMRGVGLNPTARAENLTIEEWVVLARLLPSQTR</sequence>
<gene>
    <name evidence="7 10" type="primary">rsmA</name>
    <name evidence="7" type="synonym">ksgA</name>
    <name evidence="10" type="ORF">C7B46_09175</name>
</gene>
<dbReference type="InterPro" id="IPR001737">
    <property type="entry name" value="KsgA/Erm"/>
</dbReference>
<comment type="function">
    <text evidence="7">Specifically dimethylates two adjacent adenosines (A1518 and A1519) in the loop of a conserved hairpin near the 3'-end of 16S rRNA in the 30S particle. May play a critical role in biogenesis of 30S subunits.</text>
</comment>
<keyword evidence="5 7" id="KW-0949">S-adenosyl-L-methionine</keyword>
<evidence type="ECO:0000256" key="3">
    <source>
        <dbReference type="ARBA" id="ARBA00022603"/>
    </source>
</evidence>
<feature type="binding site" evidence="7 8">
    <location>
        <position position="75"/>
    </location>
    <ligand>
        <name>S-adenosyl-L-methionine</name>
        <dbReference type="ChEBI" id="CHEBI:59789"/>
    </ligand>
</feature>
<dbReference type="GO" id="GO:0052908">
    <property type="term" value="F:16S rRNA (adenine(1518)-N(6)/adenine(1519)-N(6))-dimethyltransferase activity"/>
    <property type="evidence" value="ECO:0007669"/>
    <property type="project" value="UniProtKB-EC"/>
</dbReference>
<keyword evidence="2 7" id="KW-0698">rRNA processing</keyword>
<dbReference type="SMART" id="SM00650">
    <property type="entry name" value="rADc"/>
    <property type="match status" value="1"/>
</dbReference>
<evidence type="ECO:0000256" key="4">
    <source>
        <dbReference type="ARBA" id="ARBA00022679"/>
    </source>
</evidence>
<evidence type="ECO:0000256" key="5">
    <source>
        <dbReference type="ARBA" id="ARBA00022691"/>
    </source>
</evidence>
<name>A0A2T2XGG1_9FIRM</name>
<evidence type="ECO:0000256" key="1">
    <source>
        <dbReference type="ARBA" id="ARBA00022490"/>
    </source>
</evidence>
<dbReference type="Gene3D" id="3.40.50.150">
    <property type="entry name" value="Vaccinia Virus protein VP39"/>
    <property type="match status" value="1"/>
</dbReference>
<dbReference type="InterPro" id="IPR020598">
    <property type="entry name" value="rRNA_Ade_methylase_Trfase_N"/>
</dbReference>
<dbReference type="PANTHER" id="PTHR11727:SF7">
    <property type="entry name" value="DIMETHYLADENOSINE TRANSFERASE-RELATED"/>
    <property type="match status" value="1"/>
</dbReference>
<accession>A0A2T2XGG1</accession>
<dbReference type="InterPro" id="IPR020596">
    <property type="entry name" value="rRNA_Ade_Mease_Trfase_CS"/>
</dbReference>
<keyword evidence="6 7" id="KW-0694">RNA-binding</keyword>
<comment type="catalytic activity">
    <reaction evidence="7">
        <text>adenosine(1518)/adenosine(1519) in 16S rRNA + 4 S-adenosyl-L-methionine = N(6)-dimethyladenosine(1518)/N(6)-dimethyladenosine(1519) in 16S rRNA + 4 S-adenosyl-L-homocysteine + 4 H(+)</text>
        <dbReference type="Rhea" id="RHEA:19609"/>
        <dbReference type="Rhea" id="RHEA-COMP:10232"/>
        <dbReference type="Rhea" id="RHEA-COMP:10233"/>
        <dbReference type="ChEBI" id="CHEBI:15378"/>
        <dbReference type="ChEBI" id="CHEBI:57856"/>
        <dbReference type="ChEBI" id="CHEBI:59789"/>
        <dbReference type="ChEBI" id="CHEBI:74411"/>
        <dbReference type="ChEBI" id="CHEBI:74493"/>
        <dbReference type="EC" id="2.1.1.182"/>
    </reaction>
</comment>
<dbReference type="EMBL" id="PXYW01000018">
    <property type="protein sequence ID" value="PSR33568.1"/>
    <property type="molecule type" value="Genomic_DNA"/>
</dbReference>
<evidence type="ECO:0000256" key="7">
    <source>
        <dbReference type="HAMAP-Rule" id="MF_00607"/>
    </source>
</evidence>
<dbReference type="InterPro" id="IPR011530">
    <property type="entry name" value="rRNA_adenine_dimethylase"/>
</dbReference>
<protein>
    <recommendedName>
        <fullName evidence="7">Ribosomal RNA small subunit methyltransferase A</fullName>
        <ecNumber evidence="7">2.1.1.182</ecNumber>
    </recommendedName>
    <alternativeName>
        <fullName evidence="7">16S rRNA (adenine(1518)-N(6)/adenine(1519)-N(6))-dimethyltransferase</fullName>
    </alternativeName>
    <alternativeName>
        <fullName evidence="7">16S rRNA dimethyladenosine transferase</fullName>
    </alternativeName>
    <alternativeName>
        <fullName evidence="7">16S rRNA dimethylase</fullName>
    </alternativeName>
    <alternativeName>
        <fullName evidence="7">S-adenosylmethionine-6-N', N'-adenosyl(rRNA) dimethyltransferase</fullName>
    </alternativeName>
</protein>
<evidence type="ECO:0000256" key="8">
    <source>
        <dbReference type="PROSITE-ProRule" id="PRU01026"/>
    </source>
</evidence>
<keyword evidence="4 7" id="KW-0808">Transferase</keyword>
<dbReference type="PANTHER" id="PTHR11727">
    <property type="entry name" value="DIMETHYLADENOSINE TRANSFERASE"/>
    <property type="match status" value="1"/>
</dbReference>
<dbReference type="SUPFAM" id="SSF53335">
    <property type="entry name" value="S-adenosyl-L-methionine-dependent methyltransferases"/>
    <property type="match status" value="1"/>
</dbReference>
<feature type="binding site" evidence="7 8">
    <location>
        <position position="30"/>
    </location>
    <ligand>
        <name>S-adenosyl-L-methionine</name>
        <dbReference type="ChEBI" id="CHEBI:59789"/>
    </ligand>
</feature>
<feature type="binding site" evidence="7 8">
    <location>
        <position position="28"/>
    </location>
    <ligand>
        <name>S-adenosyl-L-methionine</name>
        <dbReference type="ChEBI" id="CHEBI:59789"/>
    </ligand>
</feature>
<dbReference type="NCBIfam" id="TIGR00755">
    <property type="entry name" value="ksgA"/>
    <property type="match status" value="1"/>
</dbReference>
<dbReference type="PROSITE" id="PS01131">
    <property type="entry name" value="RRNA_A_DIMETH"/>
    <property type="match status" value="1"/>
</dbReference>
<dbReference type="EC" id="2.1.1.182" evidence="7"/>
<dbReference type="Gene3D" id="1.10.8.100">
    <property type="entry name" value="Ribosomal RNA adenine dimethylase-like, domain 2"/>
    <property type="match status" value="1"/>
</dbReference>
<dbReference type="HAMAP" id="MF_00607">
    <property type="entry name" value="16SrRNA_methyltr_A"/>
    <property type="match status" value="1"/>
</dbReference>
<organism evidence="10 11">
    <name type="scientific">Sulfobacillus benefaciens</name>
    <dbReference type="NCBI Taxonomy" id="453960"/>
    <lineage>
        <taxon>Bacteria</taxon>
        <taxon>Bacillati</taxon>
        <taxon>Bacillota</taxon>
        <taxon>Clostridia</taxon>
        <taxon>Eubacteriales</taxon>
        <taxon>Clostridiales Family XVII. Incertae Sedis</taxon>
        <taxon>Sulfobacillus</taxon>
    </lineage>
</organism>
<evidence type="ECO:0000313" key="10">
    <source>
        <dbReference type="EMBL" id="PSR33568.1"/>
    </source>
</evidence>
<dbReference type="Proteomes" id="UP000242972">
    <property type="component" value="Unassembled WGS sequence"/>
</dbReference>
<dbReference type="GO" id="GO:0005829">
    <property type="term" value="C:cytosol"/>
    <property type="evidence" value="ECO:0007669"/>
    <property type="project" value="TreeGrafter"/>
</dbReference>
<evidence type="ECO:0000259" key="9">
    <source>
        <dbReference type="SMART" id="SM00650"/>
    </source>
</evidence>
<evidence type="ECO:0000256" key="2">
    <source>
        <dbReference type="ARBA" id="ARBA00022552"/>
    </source>
</evidence>
<evidence type="ECO:0000313" key="11">
    <source>
        <dbReference type="Proteomes" id="UP000242972"/>
    </source>
</evidence>
<feature type="binding site" evidence="7 8">
    <location>
        <position position="126"/>
    </location>
    <ligand>
        <name>S-adenosyl-L-methionine</name>
        <dbReference type="ChEBI" id="CHEBI:59789"/>
    </ligand>
</feature>
<evidence type="ECO:0000256" key="6">
    <source>
        <dbReference type="ARBA" id="ARBA00022884"/>
    </source>
</evidence>
<dbReference type="GO" id="GO:0003723">
    <property type="term" value="F:RNA binding"/>
    <property type="evidence" value="ECO:0007669"/>
    <property type="project" value="UniProtKB-UniRule"/>
</dbReference>
<feature type="binding site" evidence="7 8">
    <location>
        <position position="102"/>
    </location>
    <ligand>
        <name>S-adenosyl-L-methionine</name>
        <dbReference type="ChEBI" id="CHEBI:59789"/>
    </ligand>
</feature>
<comment type="similarity">
    <text evidence="7">Belongs to the class I-like SAM-binding methyltransferase superfamily. rRNA adenine N(6)-methyltransferase family. RsmA subfamily.</text>
</comment>
<dbReference type="AlphaFoldDB" id="A0A2T2XGG1"/>
<comment type="caution">
    <text evidence="10">The sequence shown here is derived from an EMBL/GenBank/DDBJ whole genome shotgun (WGS) entry which is preliminary data.</text>
</comment>
<reference evidence="10 11" key="1">
    <citation type="journal article" date="2014" name="BMC Genomics">
        <title>Comparison of environmental and isolate Sulfobacillus genomes reveals diverse carbon, sulfur, nitrogen, and hydrogen metabolisms.</title>
        <authorList>
            <person name="Justice N.B."/>
            <person name="Norman A."/>
            <person name="Brown C.T."/>
            <person name="Singh A."/>
            <person name="Thomas B.C."/>
            <person name="Banfield J.F."/>
        </authorList>
    </citation>
    <scope>NUCLEOTIDE SEQUENCE [LARGE SCALE GENOMIC DNA]</scope>
    <source>
        <strain evidence="10">AMDSBA4</strain>
    </source>
</reference>
<comment type="subcellular location">
    <subcellularLocation>
        <location evidence="7">Cytoplasm</location>
    </subcellularLocation>
</comment>
<dbReference type="InterPro" id="IPR029063">
    <property type="entry name" value="SAM-dependent_MTases_sf"/>
</dbReference>
<keyword evidence="1 7" id="KW-0963">Cytoplasm</keyword>
<dbReference type="PROSITE" id="PS51689">
    <property type="entry name" value="SAM_RNA_A_N6_MT"/>
    <property type="match status" value="1"/>
</dbReference>
<feature type="domain" description="Ribosomal RNA adenine methylase transferase N-terminal" evidence="9">
    <location>
        <begin position="35"/>
        <end position="211"/>
    </location>
</feature>
<dbReference type="Pfam" id="PF00398">
    <property type="entry name" value="RrnaAD"/>
    <property type="match status" value="1"/>
</dbReference>
<dbReference type="InterPro" id="IPR023165">
    <property type="entry name" value="rRNA_Ade_diMease-like_C"/>
</dbReference>